<proteinExistence type="predicted"/>
<evidence type="ECO:0000313" key="2">
    <source>
        <dbReference type="Proteomes" id="UP000013827"/>
    </source>
</evidence>
<sequence length="143" mass="14637">MTPVVETVAPVEPVKPVEETPTEADSTVAAVEADVWKVDLCGGCCKSAGCAGCCCPCCVVGANAKMIQTGKVVQVCDGGGGLCCLHAAVGGTIQGVAIFVLGPLAGLVHFGSLIACGVRTDLRKKYNIQGDSFSDCCIHYWIT</sequence>
<keyword evidence="2" id="KW-1185">Reference proteome</keyword>
<evidence type="ECO:0000313" key="1">
    <source>
        <dbReference type="EnsemblProtists" id="EOD26383"/>
    </source>
</evidence>
<dbReference type="InterPro" id="IPR006461">
    <property type="entry name" value="PLAC_motif_containing"/>
</dbReference>
<dbReference type="AlphaFoldDB" id="A0A0D3JS98"/>
<reference evidence="2" key="1">
    <citation type="journal article" date="2013" name="Nature">
        <title>Pan genome of the phytoplankton Emiliania underpins its global distribution.</title>
        <authorList>
            <person name="Read B.A."/>
            <person name="Kegel J."/>
            <person name="Klute M.J."/>
            <person name="Kuo A."/>
            <person name="Lefebvre S.C."/>
            <person name="Maumus F."/>
            <person name="Mayer C."/>
            <person name="Miller J."/>
            <person name="Monier A."/>
            <person name="Salamov A."/>
            <person name="Young J."/>
            <person name="Aguilar M."/>
            <person name="Claverie J.M."/>
            <person name="Frickenhaus S."/>
            <person name="Gonzalez K."/>
            <person name="Herman E.K."/>
            <person name="Lin Y.C."/>
            <person name="Napier J."/>
            <person name="Ogata H."/>
            <person name="Sarno A.F."/>
            <person name="Shmutz J."/>
            <person name="Schroeder D."/>
            <person name="de Vargas C."/>
            <person name="Verret F."/>
            <person name="von Dassow P."/>
            <person name="Valentin K."/>
            <person name="Van de Peer Y."/>
            <person name="Wheeler G."/>
            <person name="Dacks J.B."/>
            <person name="Delwiche C.F."/>
            <person name="Dyhrman S.T."/>
            <person name="Glockner G."/>
            <person name="John U."/>
            <person name="Richards T."/>
            <person name="Worden A.Z."/>
            <person name="Zhang X."/>
            <person name="Grigoriev I.V."/>
            <person name="Allen A.E."/>
            <person name="Bidle K."/>
            <person name="Borodovsky M."/>
            <person name="Bowler C."/>
            <person name="Brownlee C."/>
            <person name="Cock J.M."/>
            <person name="Elias M."/>
            <person name="Gladyshev V.N."/>
            <person name="Groth M."/>
            <person name="Guda C."/>
            <person name="Hadaegh A."/>
            <person name="Iglesias-Rodriguez M.D."/>
            <person name="Jenkins J."/>
            <person name="Jones B.M."/>
            <person name="Lawson T."/>
            <person name="Leese F."/>
            <person name="Lindquist E."/>
            <person name="Lobanov A."/>
            <person name="Lomsadze A."/>
            <person name="Malik S.B."/>
            <person name="Marsh M.E."/>
            <person name="Mackinder L."/>
            <person name="Mock T."/>
            <person name="Mueller-Roeber B."/>
            <person name="Pagarete A."/>
            <person name="Parker M."/>
            <person name="Probert I."/>
            <person name="Quesneville H."/>
            <person name="Raines C."/>
            <person name="Rensing S.A."/>
            <person name="Riano-Pachon D.M."/>
            <person name="Richier S."/>
            <person name="Rokitta S."/>
            <person name="Shiraiwa Y."/>
            <person name="Soanes D.M."/>
            <person name="van der Giezen M."/>
            <person name="Wahlund T.M."/>
            <person name="Williams B."/>
            <person name="Wilson W."/>
            <person name="Wolfe G."/>
            <person name="Wurch L.L."/>
        </authorList>
    </citation>
    <scope>NUCLEOTIDE SEQUENCE</scope>
</reference>
<dbReference type="KEGG" id="ehx:EMIHUDRAFT_205393"/>
<dbReference type="EnsemblProtists" id="EOD26383">
    <property type="protein sequence ID" value="EOD26383"/>
    <property type="gene ID" value="EMIHUDRAFT_205393"/>
</dbReference>
<dbReference type="HOGENOM" id="CLU_1809800_0_0_1"/>
<reference evidence="1" key="2">
    <citation type="submission" date="2024-10" db="UniProtKB">
        <authorList>
            <consortium name="EnsemblProtists"/>
        </authorList>
    </citation>
    <scope>IDENTIFICATION</scope>
</reference>
<protein>
    <submittedName>
        <fullName evidence="1">Uncharacterized protein</fullName>
    </submittedName>
</protein>
<organism evidence="1 2">
    <name type="scientific">Emiliania huxleyi (strain CCMP1516)</name>
    <dbReference type="NCBI Taxonomy" id="280463"/>
    <lineage>
        <taxon>Eukaryota</taxon>
        <taxon>Haptista</taxon>
        <taxon>Haptophyta</taxon>
        <taxon>Prymnesiophyceae</taxon>
        <taxon>Isochrysidales</taxon>
        <taxon>Noelaerhabdaceae</taxon>
        <taxon>Emiliania</taxon>
    </lineage>
</organism>
<dbReference type="NCBIfam" id="TIGR01571">
    <property type="entry name" value="A_thal_Cys_rich"/>
    <property type="match status" value="1"/>
</dbReference>
<dbReference type="PaxDb" id="2903-EOD26383"/>
<dbReference type="GeneID" id="17271929"/>
<dbReference type="Proteomes" id="UP000013827">
    <property type="component" value="Unassembled WGS sequence"/>
</dbReference>
<name>A0A0D3JS98_EMIH1</name>
<dbReference type="Pfam" id="PF04749">
    <property type="entry name" value="PLAC8"/>
    <property type="match status" value="1"/>
</dbReference>
<dbReference type="RefSeq" id="XP_005778812.1">
    <property type="nucleotide sequence ID" value="XM_005778755.1"/>
</dbReference>
<dbReference type="PANTHER" id="PTHR15907">
    <property type="entry name" value="DUF614 FAMILY PROTEIN-RELATED"/>
    <property type="match status" value="1"/>
</dbReference>
<accession>A0A0D3JS98</accession>